<dbReference type="Proteomes" id="UP001595783">
    <property type="component" value="Unassembled WGS sequence"/>
</dbReference>
<dbReference type="InterPro" id="IPR002317">
    <property type="entry name" value="Ser-tRNA-ligase_type_1"/>
</dbReference>
<dbReference type="NCBIfam" id="TIGR00414">
    <property type="entry name" value="serS"/>
    <property type="match status" value="1"/>
</dbReference>
<comment type="caution">
    <text evidence="15">The sequence shown here is derived from an EMBL/GenBank/DDBJ whole genome shotgun (WGS) entry which is preliminary data.</text>
</comment>
<dbReference type="InterPro" id="IPR033729">
    <property type="entry name" value="SerRS_core"/>
</dbReference>
<keyword evidence="13" id="KW-0175">Coiled coil</keyword>
<dbReference type="InterPro" id="IPR002314">
    <property type="entry name" value="aa-tRNA-synt_IIb"/>
</dbReference>
<protein>
    <recommendedName>
        <fullName evidence="12">Serine--tRNA ligase</fullName>
        <ecNumber evidence="12">6.1.1.11</ecNumber>
    </recommendedName>
    <alternativeName>
        <fullName evidence="12">Seryl-tRNA synthetase</fullName>
        <shortName evidence="12">SerRS</shortName>
    </alternativeName>
    <alternativeName>
        <fullName evidence="12">Seryl-tRNA(Ser/Sec) synthetase</fullName>
    </alternativeName>
</protein>
<evidence type="ECO:0000256" key="11">
    <source>
        <dbReference type="ARBA" id="ARBA00048823"/>
    </source>
</evidence>
<evidence type="ECO:0000256" key="13">
    <source>
        <dbReference type="SAM" id="Coils"/>
    </source>
</evidence>
<proteinExistence type="inferred from homology"/>
<comment type="subcellular location">
    <subcellularLocation>
        <location evidence="1 12">Cytoplasm</location>
    </subcellularLocation>
</comment>
<evidence type="ECO:0000256" key="3">
    <source>
        <dbReference type="ARBA" id="ARBA00010728"/>
    </source>
</evidence>
<comment type="similarity">
    <text evidence="3 12">Belongs to the class-II aminoacyl-tRNA synthetase family. Type-1 seryl-tRNA synthetase subfamily.</text>
</comment>
<dbReference type="Gene3D" id="1.10.287.40">
    <property type="entry name" value="Serine-tRNA synthetase, tRNA binding domain"/>
    <property type="match status" value="1"/>
</dbReference>
<dbReference type="HAMAP" id="MF_00176">
    <property type="entry name" value="Ser_tRNA_synth_type1"/>
    <property type="match status" value="1"/>
</dbReference>
<evidence type="ECO:0000256" key="1">
    <source>
        <dbReference type="ARBA" id="ARBA00004496"/>
    </source>
</evidence>
<feature type="binding site" evidence="12">
    <location>
        <position position="383"/>
    </location>
    <ligand>
        <name>L-serine</name>
        <dbReference type="ChEBI" id="CHEBI:33384"/>
    </ligand>
</feature>
<comment type="catalytic activity">
    <reaction evidence="10 12">
        <text>tRNA(Sec) + L-serine + ATP = L-seryl-tRNA(Sec) + AMP + diphosphate + H(+)</text>
        <dbReference type="Rhea" id="RHEA:42580"/>
        <dbReference type="Rhea" id="RHEA-COMP:9742"/>
        <dbReference type="Rhea" id="RHEA-COMP:10128"/>
        <dbReference type="ChEBI" id="CHEBI:15378"/>
        <dbReference type="ChEBI" id="CHEBI:30616"/>
        <dbReference type="ChEBI" id="CHEBI:33019"/>
        <dbReference type="ChEBI" id="CHEBI:33384"/>
        <dbReference type="ChEBI" id="CHEBI:78442"/>
        <dbReference type="ChEBI" id="CHEBI:78533"/>
        <dbReference type="ChEBI" id="CHEBI:456215"/>
        <dbReference type="EC" id="6.1.1.11"/>
    </reaction>
</comment>
<keyword evidence="9 12" id="KW-0030">Aminoacyl-tRNA synthetase</keyword>
<dbReference type="InterPro" id="IPR010978">
    <property type="entry name" value="tRNA-bd_arm"/>
</dbReference>
<organism evidence="15 16">
    <name type="scientific">Helicobacter baculiformis</name>
    <dbReference type="NCBI Taxonomy" id="427351"/>
    <lineage>
        <taxon>Bacteria</taxon>
        <taxon>Pseudomonadati</taxon>
        <taxon>Campylobacterota</taxon>
        <taxon>Epsilonproteobacteria</taxon>
        <taxon>Campylobacterales</taxon>
        <taxon>Helicobacteraceae</taxon>
        <taxon>Helicobacter</taxon>
    </lineage>
</organism>
<keyword evidence="4 12" id="KW-0963">Cytoplasm</keyword>
<comment type="subunit">
    <text evidence="12">Homodimer. The tRNA molecule binds across the dimer.</text>
</comment>
<evidence type="ECO:0000256" key="8">
    <source>
        <dbReference type="ARBA" id="ARBA00022917"/>
    </source>
</evidence>
<feature type="binding site" evidence="12">
    <location>
        <begin position="349"/>
        <end position="352"/>
    </location>
    <ligand>
        <name>ATP</name>
        <dbReference type="ChEBI" id="CHEBI:30616"/>
    </ligand>
</feature>
<feature type="binding site" evidence="12">
    <location>
        <begin position="262"/>
        <end position="264"/>
    </location>
    <ligand>
        <name>ATP</name>
        <dbReference type="ChEBI" id="CHEBI:30616"/>
    </ligand>
</feature>
<comment type="caution">
    <text evidence="12">Lacks conserved residue(s) required for the propagation of feature annotation.</text>
</comment>
<comment type="domain">
    <text evidence="12">Consists of two distinct domains, a catalytic core and a N-terminal extension that is involved in tRNA binding.</text>
</comment>
<dbReference type="PANTHER" id="PTHR43697:SF1">
    <property type="entry name" value="SERINE--TRNA LIGASE"/>
    <property type="match status" value="1"/>
</dbReference>
<dbReference type="SUPFAM" id="SSF55681">
    <property type="entry name" value="Class II aaRS and biotin synthetases"/>
    <property type="match status" value="1"/>
</dbReference>
<dbReference type="InterPro" id="IPR015866">
    <property type="entry name" value="Ser-tRNA-synth_1_N"/>
</dbReference>
<dbReference type="PIRSF" id="PIRSF001529">
    <property type="entry name" value="Ser-tRNA-synth_IIa"/>
    <property type="match status" value="1"/>
</dbReference>
<comment type="function">
    <text evidence="12">Catalyzes the attachment of serine to tRNA(Ser). Is also able to aminoacylate tRNA(Sec) with serine, to form the misacylated tRNA L-seryl-tRNA(Sec), which will be further converted into selenocysteinyl-tRNA(Sec).</text>
</comment>
<keyword evidence="8 12" id="KW-0648">Protein biosynthesis</keyword>
<gene>
    <name evidence="12 15" type="primary">serS</name>
    <name evidence="15" type="ORF">ACFOPX_06285</name>
</gene>
<evidence type="ECO:0000256" key="6">
    <source>
        <dbReference type="ARBA" id="ARBA00022741"/>
    </source>
</evidence>
<dbReference type="PANTHER" id="PTHR43697">
    <property type="entry name" value="SERYL-TRNA SYNTHETASE"/>
    <property type="match status" value="1"/>
</dbReference>
<dbReference type="CDD" id="cd00770">
    <property type="entry name" value="SerRS_core"/>
    <property type="match status" value="1"/>
</dbReference>
<evidence type="ECO:0000256" key="4">
    <source>
        <dbReference type="ARBA" id="ARBA00022490"/>
    </source>
</evidence>
<keyword evidence="16" id="KW-1185">Reference proteome</keyword>
<feature type="binding site" evidence="12">
    <location>
        <position position="285"/>
    </location>
    <ligand>
        <name>L-serine</name>
        <dbReference type="ChEBI" id="CHEBI:33384"/>
    </ligand>
</feature>
<dbReference type="SUPFAM" id="SSF46589">
    <property type="entry name" value="tRNA-binding arm"/>
    <property type="match status" value="1"/>
</dbReference>
<evidence type="ECO:0000313" key="15">
    <source>
        <dbReference type="EMBL" id="MFC3848130.1"/>
    </source>
</evidence>
<evidence type="ECO:0000256" key="10">
    <source>
        <dbReference type="ARBA" id="ARBA00047929"/>
    </source>
</evidence>
<keyword evidence="5 12" id="KW-0436">Ligase</keyword>
<dbReference type="Gene3D" id="3.30.930.10">
    <property type="entry name" value="Bira Bifunctional Protein, Domain 2"/>
    <property type="match status" value="1"/>
</dbReference>
<dbReference type="RefSeq" id="WP_104751775.1">
    <property type="nucleotide sequence ID" value="NZ_FZMF01000006.1"/>
</dbReference>
<keyword evidence="6 12" id="KW-0547">Nucleotide-binding</keyword>
<dbReference type="InterPro" id="IPR006195">
    <property type="entry name" value="aa-tRNA-synth_II"/>
</dbReference>
<feature type="domain" description="Aminoacyl-transfer RNA synthetases class-II family profile" evidence="14">
    <location>
        <begin position="174"/>
        <end position="408"/>
    </location>
</feature>
<dbReference type="EMBL" id="JBHRZO010000039">
    <property type="protein sequence ID" value="MFC3848130.1"/>
    <property type="molecule type" value="Genomic_DNA"/>
</dbReference>
<evidence type="ECO:0000256" key="2">
    <source>
        <dbReference type="ARBA" id="ARBA00005045"/>
    </source>
</evidence>
<name>A0ABV7ZLV4_9HELI</name>
<dbReference type="GO" id="GO:0004828">
    <property type="term" value="F:serine-tRNA ligase activity"/>
    <property type="evidence" value="ECO:0007669"/>
    <property type="project" value="UniProtKB-EC"/>
</dbReference>
<evidence type="ECO:0000259" key="14">
    <source>
        <dbReference type="PROSITE" id="PS50862"/>
    </source>
</evidence>
<comment type="pathway">
    <text evidence="2 12">Aminoacyl-tRNA biosynthesis; selenocysteinyl-tRNA(Sec) biosynthesis; L-seryl-tRNA(Sec) from L-serine and tRNA(Sec): step 1/1.</text>
</comment>
<dbReference type="InterPro" id="IPR042103">
    <property type="entry name" value="SerRS_1_N_sf"/>
</dbReference>
<accession>A0ABV7ZLV4</accession>
<evidence type="ECO:0000256" key="9">
    <source>
        <dbReference type="ARBA" id="ARBA00023146"/>
    </source>
</evidence>
<dbReference type="Pfam" id="PF00587">
    <property type="entry name" value="tRNA-synt_2b"/>
    <property type="match status" value="1"/>
</dbReference>
<sequence length="419" mass="47249">MIDKKLLLKDFESVLGNLQKRFVDPQTLLDLKALLLDFKAHKLQLEEAQAFQNKISKSFFQAQRQSDPNAPNLKTSLEENKINITRLQTQVNTLEEKLDALLAGIPNLLDPATPFGKDERDNVEIKRVLTPKSFDFLPKEHHELAQTNGWIDFERAVKISKSRFNVLRAQGALLHRALANFMLDSNATHGFEIVSPPVIVNATSLFGTGQLPKFQEDLFKIEGESLYLIPTSEVSLTNLYADEILPLEALPIMMTACTPCFRKEAGSASRDTHGIIRQHQFDKVELVALTHPDQSTYMQEKMLEAASAILCALELPHRFMQLCSGDLGFSASNTIDIEVWLPGQNCYREISSVSNTRDFQARRAKIRYKEGKKNALVHTLNGSSLAVGRTLVALMENHQKQNGEIRIPSVLEPYLKNWL</sequence>
<dbReference type="PROSITE" id="PS50862">
    <property type="entry name" value="AA_TRNA_LIGASE_II"/>
    <property type="match status" value="1"/>
</dbReference>
<comment type="catalytic activity">
    <reaction evidence="11 12">
        <text>tRNA(Ser) + L-serine + ATP = L-seryl-tRNA(Ser) + AMP + diphosphate + H(+)</text>
        <dbReference type="Rhea" id="RHEA:12292"/>
        <dbReference type="Rhea" id="RHEA-COMP:9669"/>
        <dbReference type="Rhea" id="RHEA-COMP:9703"/>
        <dbReference type="ChEBI" id="CHEBI:15378"/>
        <dbReference type="ChEBI" id="CHEBI:30616"/>
        <dbReference type="ChEBI" id="CHEBI:33019"/>
        <dbReference type="ChEBI" id="CHEBI:33384"/>
        <dbReference type="ChEBI" id="CHEBI:78442"/>
        <dbReference type="ChEBI" id="CHEBI:78533"/>
        <dbReference type="ChEBI" id="CHEBI:456215"/>
        <dbReference type="EC" id="6.1.1.11"/>
    </reaction>
</comment>
<evidence type="ECO:0000256" key="5">
    <source>
        <dbReference type="ARBA" id="ARBA00022598"/>
    </source>
</evidence>
<reference evidence="16" key="1">
    <citation type="journal article" date="2019" name="Int. J. Syst. Evol. Microbiol.">
        <title>The Global Catalogue of Microorganisms (GCM) 10K type strain sequencing project: providing services to taxonomists for standard genome sequencing and annotation.</title>
        <authorList>
            <consortium name="The Broad Institute Genomics Platform"/>
            <consortium name="The Broad Institute Genome Sequencing Center for Infectious Disease"/>
            <person name="Wu L."/>
            <person name="Ma J."/>
        </authorList>
    </citation>
    <scope>NUCLEOTIDE SEQUENCE [LARGE SCALE GENOMIC DNA]</scope>
    <source>
        <strain evidence="16">CCUG 53816</strain>
    </source>
</reference>
<evidence type="ECO:0000313" key="16">
    <source>
        <dbReference type="Proteomes" id="UP001595783"/>
    </source>
</evidence>
<dbReference type="EC" id="6.1.1.11" evidence="12"/>
<feature type="binding site" evidence="12">
    <location>
        <begin position="231"/>
        <end position="233"/>
    </location>
    <ligand>
        <name>L-serine</name>
        <dbReference type="ChEBI" id="CHEBI:33384"/>
    </ligand>
</feature>
<feature type="coiled-coil region" evidence="13">
    <location>
        <begin position="77"/>
        <end position="104"/>
    </location>
</feature>
<dbReference type="PRINTS" id="PR00981">
    <property type="entry name" value="TRNASYNTHSER"/>
</dbReference>
<evidence type="ECO:0000256" key="7">
    <source>
        <dbReference type="ARBA" id="ARBA00022840"/>
    </source>
</evidence>
<dbReference type="InterPro" id="IPR045864">
    <property type="entry name" value="aa-tRNA-synth_II/BPL/LPL"/>
</dbReference>
<dbReference type="Pfam" id="PF02403">
    <property type="entry name" value="Seryl_tRNA_N"/>
    <property type="match status" value="1"/>
</dbReference>
<evidence type="ECO:0000256" key="12">
    <source>
        <dbReference type="HAMAP-Rule" id="MF_00176"/>
    </source>
</evidence>
<keyword evidence="7 12" id="KW-0067">ATP-binding</keyword>